<dbReference type="Proteomes" id="UP001066276">
    <property type="component" value="Chromosome 4_2"/>
</dbReference>
<evidence type="ECO:0000313" key="1">
    <source>
        <dbReference type="EMBL" id="KAJ1162541.1"/>
    </source>
</evidence>
<name>A0AAV7SCJ6_PLEWA</name>
<protein>
    <submittedName>
        <fullName evidence="1">Uncharacterized protein</fullName>
    </submittedName>
</protein>
<accession>A0AAV7SCJ6</accession>
<sequence length="129" mass="14245">MTARSLMWGPVKASYPRQAAKASLGLWDPVPGTLLHIRLEKEVQGLKFPPQVPRRALNWGPVRDSEHGQVGDNFQGLWALSTLRHSGPEKRAQDKGLPLQSLLEMCLGAWSELLILEKQETSPTACGPL</sequence>
<dbReference type="AlphaFoldDB" id="A0AAV7SCJ6"/>
<evidence type="ECO:0000313" key="2">
    <source>
        <dbReference type="Proteomes" id="UP001066276"/>
    </source>
</evidence>
<dbReference type="EMBL" id="JANPWB010000008">
    <property type="protein sequence ID" value="KAJ1162541.1"/>
    <property type="molecule type" value="Genomic_DNA"/>
</dbReference>
<comment type="caution">
    <text evidence="1">The sequence shown here is derived from an EMBL/GenBank/DDBJ whole genome shotgun (WGS) entry which is preliminary data.</text>
</comment>
<organism evidence="1 2">
    <name type="scientific">Pleurodeles waltl</name>
    <name type="common">Iberian ribbed newt</name>
    <dbReference type="NCBI Taxonomy" id="8319"/>
    <lineage>
        <taxon>Eukaryota</taxon>
        <taxon>Metazoa</taxon>
        <taxon>Chordata</taxon>
        <taxon>Craniata</taxon>
        <taxon>Vertebrata</taxon>
        <taxon>Euteleostomi</taxon>
        <taxon>Amphibia</taxon>
        <taxon>Batrachia</taxon>
        <taxon>Caudata</taxon>
        <taxon>Salamandroidea</taxon>
        <taxon>Salamandridae</taxon>
        <taxon>Pleurodelinae</taxon>
        <taxon>Pleurodeles</taxon>
    </lineage>
</organism>
<reference evidence="1" key="1">
    <citation type="journal article" date="2022" name="bioRxiv">
        <title>Sequencing and chromosome-scale assembly of the giantPleurodeles waltlgenome.</title>
        <authorList>
            <person name="Brown T."/>
            <person name="Elewa A."/>
            <person name="Iarovenko S."/>
            <person name="Subramanian E."/>
            <person name="Araus A.J."/>
            <person name="Petzold A."/>
            <person name="Susuki M."/>
            <person name="Suzuki K.-i.T."/>
            <person name="Hayashi T."/>
            <person name="Toyoda A."/>
            <person name="Oliveira C."/>
            <person name="Osipova E."/>
            <person name="Leigh N.D."/>
            <person name="Simon A."/>
            <person name="Yun M.H."/>
        </authorList>
    </citation>
    <scope>NUCLEOTIDE SEQUENCE</scope>
    <source>
        <strain evidence="1">20211129_DDA</strain>
        <tissue evidence="1">Liver</tissue>
    </source>
</reference>
<keyword evidence="2" id="KW-1185">Reference proteome</keyword>
<proteinExistence type="predicted"/>
<gene>
    <name evidence="1" type="ORF">NDU88_003009</name>
</gene>